<feature type="transmembrane region" description="Helical" evidence="6">
    <location>
        <begin position="38"/>
        <end position="61"/>
    </location>
</feature>
<evidence type="ECO:0000313" key="8">
    <source>
        <dbReference type="Proteomes" id="UP001457282"/>
    </source>
</evidence>
<feature type="transmembrane region" description="Helical" evidence="6">
    <location>
        <begin position="178"/>
        <end position="204"/>
    </location>
</feature>
<evidence type="ECO:0000256" key="1">
    <source>
        <dbReference type="ARBA" id="ARBA00004141"/>
    </source>
</evidence>
<accession>A0AAW1XZ27</accession>
<evidence type="ECO:0000256" key="5">
    <source>
        <dbReference type="ARBA" id="ARBA00023136"/>
    </source>
</evidence>
<evidence type="ECO:0008006" key="9">
    <source>
        <dbReference type="Google" id="ProtNLM"/>
    </source>
</evidence>
<dbReference type="EMBL" id="JBEDUW010000002">
    <property type="protein sequence ID" value="KAK9941857.1"/>
    <property type="molecule type" value="Genomic_DNA"/>
</dbReference>
<feature type="transmembrane region" description="Helical" evidence="6">
    <location>
        <begin position="460"/>
        <end position="484"/>
    </location>
</feature>
<dbReference type="GO" id="GO:0016020">
    <property type="term" value="C:membrane"/>
    <property type="evidence" value="ECO:0007669"/>
    <property type="project" value="UniProtKB-SubCell"/>
</dbReference>
<proteinExistence type="inferred from homology"/>
<dbReference type="AlphaFoldDB" id="A0AAW1XZ27"/>
<organism evidence="7 8">
    <name type="scientific">Rubus argutus</name>
    <name type="common">Southern blackberry</name>
    <dbReference type="NCBI Taxonomy" id="59490"/>
    <lineage>
        <taxon>Eukaryota</taxon>
        <taxon>Viridiplantae</taxon>
        <taxon>Streptophyta</taxon>
        <taxon>Embryophyta</taxon>
        <taxon>Tracheophyta</taxon>
        <taxon>Spermatophyta</taxon>
        <taxon>Magnoliopsida</taxon>
        <taxon>eudicotyledons</taxon>
        <taxon>Gunneridae</taxon>
        <taxon>Pentapetalae</taxon>
        <taxon>rosids</taxon>
        <taxon>fabids</taxon>
        <taxon>Rosales</taxon>
        <taxon>Rosaceae</taxon>
        <taxon>Rosoideae</taxon>
        <taxon>Rosoideae incertae sedis</taxon>
        <taxon>Rubus</taxon>
    </lineage>
</organism>
<evidence type="ECO:0000313" key="7">
    <source>
        <dbReference type="EMBL" id="KAK9941857.1"/>
    </source>
</evidence>
<dbReference type="GO" id="GO:0022857">
    <property type="term" value="F:transmembrane transporter activity"/>
    <property type="evidence" value="ECO:0007669"/>
    <property type="project" value="InterPro"/>
</dbReference>
<evidence type="ECO:0000256" key="2">
    <source>
        <dbReference type="ARBA" id="ARBA00008821"/>
    </source>
</evidence>
<feature type="transmembrane region" description="Helical" evidence="6">
    <location>
        <begin position="391"/>
        <end position="411"/>
    </location>
</feature>
<dbReference type="Pfam" id="PF00860">
    <property type="entry name" value="Xan_ur_permease"/>
    <property type="match status" value="1"/>
</dbReference>
<dbReference type="PANTHER" id="PTHR11119">
    <property type="entry name" value="XANTHINE-URACIL / VITAMIN C PERMEASE FAMILY MEMBER"/>
    <property type="match status" value="1"/>
</dbReference>
<dbReference type="Proteomes" id="UP001457282">
    <property type="component" value="Unassembled WGS sequence"/>
</dbReference>
<keyword evidence="3 6" id="KW-0812">Transmembrane</keyword>
<keyword evidence="5 6" id="KW-0472">Membrane</keyword>
<evidence type="ECO:0000256" key="4">
    <source>
        <dbReference type="ARBA" id="ARBA00022989"/>
    </source>
</evidence>
<feature type="transmembrane region" description="Helical" evidence="6">
    <location>
        <begin position="363"/>
        <end position="385"/>
    </location>
</feature>
<feature type="transmembrane region" description="Helical" evidence="6">
    <location>
        <begin position="135"/>
        <end position="158"/>
    </location>
</feature>
<gene>
    <name evidence="7" type="ORF">M0R45_007550</name>
</gene>
<sequence>MAVGGAQKADDFHPHPVKDQLPGVDFCMTSSPPWPEAIILGFQHFLVMLGTTVFIPTLLVPLMGGGDVEKAEVIDTLLFVTAINTLLQTWFGTRLPVVMGASYAFIIPALSIAYSRRFSAYIDPHQRFKETMRAIQGALMIASFFQMILGFLGFVRIFGRYLSPLSSVPLVTLTGLGFFVLGFPLLANCIEVGLPALVILVLLSQYASTMKLKIPIFDRFAVLFSVAIVWLYAEILTAGGAYNHRSPKTQISCRTDRSGLVRGARWVRVPYPFQWGRPDFNAGDTFAIMASAFVAIIESIGVFIAASRYGSATPPPPSVLGRGIGWQGISTFLNGIFGSLTGSSASVENAGLLGLTRVGSRRVIQISAGFMFFFSVLGKFGAVLASIPLPIVAALYCVLYAYVASAGLGLLQFCNLNSYRSKFIIGFSIFMGLSVPQYFHDYIITSGHGPLHTHQIWFNNIVQVIFSSAATVAIIVALFLDLTIGRGHGSTRRDSGRHWWGKFRKFDTDTRSEEFYSLPYNLNRHFPSV</sequence>
<keyword evidence="8" id="KW-1185">Reference proteome</keyword>
<dbReference type="NCBIfam" id="NF037981">
    <property type="entry name" value="NCS2_1"/>
    <property type="match status" value="1"/>
</dbReference>
<protein>
    <recommendedName>
        <fullName evidence="9">Nucleobase-ascorbate transporter 4</fullName>
    </recommendedName>
</protein>
<feature type="transmembrane region" description="Helical" evidence="6">
    <location>
        <begin position="97"/>
        <end position="114"/>
    </location>
</feature>
<feature type="transmembrane region" description="Helical" evidence="6">
    <location>
        <begin position="216"/>
        <end position="233"/>
    </location>
</feature>
<comment type="caution">
    <text evidence="7">The sequence shown here is derived from an EMBL/GenBank/DDBJ whole genome shotgun (WGS) entry which is preliminary data.</text>
</comment>
<reference evidence="7 8" key="1">
    <citation type="journal article" date="2023" name="G3 (Bethesda)">
        <title>A chromosome-length genome assembly and annotation of blackberry (Rubus argutus, cv. 'Hillquist').</title>
        <authorList>
            <person name="Bruna T."/>
            <person name="Aryal R."/>
            <person name="Dudchenko O."/>
            <person name="Sargent D.J."/>
            <person name="Mead D."/>
            <person name="Buti M."/>
            <person name="Cavallini A."/>
            <person name="Hytonen T."/>
            <person name="Andres J."/>
            <person name="Pham M."/>
            <person name="Weisz D."/>
            <person name="Mascagni F."/>
            <person name="Usai G."/>
            <person name="Natali L."/>
            <person name="Bassil N."/>
            <person name="Fernandez G.E."/>
            <person name="Lomsadze A."/>
            <person name="Armour M."/>
            <person name="Olukolu B."/>
            <person name="Poorten T."/>
            <person name="Britton C."/>
            <person name="Davik J."/>
            <person name="Ashrafi H."/>
            <person name="Aiden E.L."/>
            <person name="Borodovsky M."/>
            <person name="Worthington M."/>
        </authorList>
    </citation>
    <scope>NUCLEOTIDE SEQUENCE [LARGE SCALE GENOMIC DNA]</scope>
    <source>
        <strain evidence="7">PI 553951</strain>
    </source>
</reference>
<evidence type="ECO:0000256" key="3">
    <source>
        <dbReference type="ARBA" id="ARBA00022692"/>
    </source>
</evidence>
<dbReference type="InterPro" id="IPR006043">
    <property type="entry name" value="NCS2"/>
</dbReference>
<feature type="transmembrane region" description="Helical" evidence="6">
    <location>
        <begin position="423"/>
        <end position="440"/>
    </location>
</feature>
<name>A0AAW1XZ27_RUBAR</name>
<keyword evidence="4 6" id="KW-1133">Transmembrane helix</keyword>
<feature type="transmembrane region" description="Helical" evidence="6">
    <location>
        <begin position="286"/>
        <end position="306"/>
    </location>
</feature>
<evidence type="ECO:0000256" key="6">
    <source>
        <dbReference type="SAM" id="Phobius"/>
    </source>
</evidence>
<comment type="subcellular location">
    <subcellularLocation>
        <location evidence="1">Membrane</location>
        <topology evidence="1">Multi-pass membrane protein</topology>
    </subcellularLocation>
</comment>
<comment type="similarity">
    <text evidence="2">Belongs to the nucleobase:cation symporter-2 (NCS2) (TC 2.A.40) family.</text>
</comment>